<evidence type="ECO:0000259" key="7">
    <source>
        <dbReference type="Pfam" id="PF04321"/>
    </source>
</evidence>
<dbReference type="InterPro" id="IPR036291">
    <property type="entry name" value="NAD(P)-bd_dom_sf"/>
</dbReference>
<dbReference type="UniPathway" id="UPA00124"/>
<evidence type="ECO:0000256" key="1">
    <source>
        <dbReference type="ARBA" id="ARBA00004781"/>
    </source>
</evidence>
<proteinExistence type="inferred from homology"/>
<dbReference type="PANTHER" id="PTHR10491">
    <property type="entry name" value="DTDP-4-DEHYDRORHAMNOSE REDUCTASE"/>
    <property type="match status" value="1"/>
</dbReference>
<organism evidence="8 9">
    <name type="scientific">Rickettsia felis str. Pedreira</name>
    <dbReference type="NCBI Taxonomy" id="1359196"/>
    <lineage>
        <taxon>Bacteria</taxon>
        <taxon>Pseudomonadati</taxon>
        <taxon>Pseudomonadota</taxon>
        <taxon>Alphaproteobacteria</taxon>
        <taxon>Rickettsiales</taxon>
        <taxon>Rickettsiaceae</taxon>
        <taxon>Rickettsieae</taxon>
        <taxon>Rickettsia</taxon>
        <taxon>spotted fever group</taxon>
    </lineage>
</organism>
<keyword evidence="6" id="KW-0521">NADP</keyword>
<evidence type="ECO:0000256" key="6">
    <source>
        <dbReference type="RuleBase" id="RU364082"/>
    </source>
</evidence>
<dbReference type="Gene3D" id="3.40.50.720">
    <property type="entry name" value="NAD(P)-binding Rossmann-like Domain"/>
    <property type="match status" value="1"/>
</dbReference>
<gene>
    <name evidence="8" type="ORF">RFEPED_0302</name>
</gene>
<dbReference type="EMBL" id="LANQ01000001">
    <property type="protein sequence ID" value="KJV57931.1"/>
    <property type="molecule type" value="Genomic_DNA"/>
</dbReference>
<dbReference type="Pfam" id="PF04321">
    <property type="entry name" value="RmlD_sub_bind"/>
    <property type="match status" value="1"/>
</dbReference>
<dbReference type="GO" id="GO:0005829">
    <property type="term" value="C:cytosol"/>
    <property type="evidence" value="ECO:0007669"/>
    <property type="project" value="TreeGrafter"/>
</dbReference>
<name>A0A0F3MQJ0_RICFI</name>
<dbReference type="InterPro" id="IPR005913">
    <property type="entry name" value="dTDP_dehydrorham_reduct"/>
</dbReference>
<dbReference type="EC" id="1.1.1.133" evidence="3 6"/>
<keyword evidence="6" id="KW-0560">Oxidoreductase</keyword>
<accession>A0A0F3MQJ0</accession>
<evidence type="ECO:0000313" key="9">
    <source>
        <dbReference type="Proteomes" id="UP000033475"/>
    </source>
</evidence>
<comment type="function">
    <text evidence="6">Catalyzes the reduction of dTDP-6-deoxy-L-lyxo-4-hexulose to yield dTDP-L-rhamnose.</text>
</comment>
<comment type="pathway">
    <text evidence="1 6">Carbohydrate biosynthesis; dTDP-L-rhamnose biosynthesis.</text>
</comment>
<dbReference type="PANTHER" id="PTHR10491:SF4">
    <property type="entry name" value="METHIONINE ADENOSYLTRANSFERASE 2 SUBUNIT BETA"/>
    <property type="match status" value="1"/>
</dbReference>
<comment type="caution">
    <text evidence="8">The sequence shown here is derived from an EMBL/GenBank/DDBJ whole genome shotgun (WGS) entry which is preliminary data.</text>
</comment>
<evidence type="ECO:0000313" key="8">
    <source>
        <dbReference type="EMBL" id="KJV57931.1"/>
    </source>
</evidence>
<dbReference type="GO" id="GO:0019305">
    <property type="term" value="P:dTDP-rhamnose biosynthetic process"/>
    <property type="evidence" value="ECO:0007669"/>
    <property type="project" value="UniProtKB-UniPathway"/>
</dbReference>
<dbReference type="AlphaFoldDB" id="A0A0F3MQJ0"/>
<comment type="catalytic activity">
    <reaction evidence="5 6">
        <text>dTDP-beta-L-rhamnose + NADP(+) = dTDP-4-dehydro-beta-L-rhamnose + NADPH + H(+)</text>
        <dbReference type="Rhea" id="RHEA:21796"/>
        <dbReference type="ChEBI" id="CHEBI:15378"/>
        <dbReference type="ChEBI" id="CHEBI:57510"/>
        <dbReference type="ChEBI" id="CHEBI:57783"/>
        <dbReference type="ChEBI" id="CHEBI:58349"/>
        <dbReference type="ChEBI" id="CHEBI:62830"/>
        <dbReference type="EC" id="1.1.1.133"/>
    </reaction>
</comment>
<dbReference type="CDD" id="cd05254">
    <property type="entry name" value="dTDP_HR_like_SDR_e"/>
    <property type="match status" value="1"/>
</dbReference>
<dbReference type="Proteomes" id="UP000033475">
    <property type="component" value="Unassembled WGS sequence"/>
</dbReference>
<evidence type="ECO:0000256" key="4">
    <source>
        <dbReference type="ARBA" id="ARBA00017099"/>
    </source>
</evidence>
<evidence type="ECO:0000256" key="2">
    <source>
        <dbReference type="ARBA" id="ARBA00010944"/>
    </source>
</evidence>
<comment type="cofactor">
    <cofactor evidence="6">
        <name>Mg(2+)</name>
        <dbReference type="ChEBI" id="CHEBI:18420"/>
    </cofactor>
    <text evidence="6">Binds 1 Mg(2+) ion per monomer.</text>
</comment>
<dbReference type="RefSeq" id="WP_011270870.1">
    <property type="nucleotide sequence ID" value="NZ_LANQ01000001.1"/>
</dbReference>
<comment type="similarity">
    <text evidence="2 6">Belongs to the dTDP-4-dehydrorhamnose reductase family.</text>
</comment>
<reference evidence="8 9" key="1">
    <citation type="submission" date="2015-01" db="EMBL/GenBank/DDBJ databases">
        <title>Genome Sequencing of Rickettsiales.</title>
        <authorList>
            <person name="Daugherty S.C."/>
            <person name="Su Q."/>
            <person name="Abolude K."/>
            <person name="Beier-Sexton M."/>
            <person name="Carlyon J.A."/>
            <person name="Carter R."/>
            <person name="Day N.P."/>
            <person name="Dumler S.J."/>
            <person name="Dyachenko V."/>
            <person name="Godinez A."/>
            <person name="Kurtti T.J."/>
            <person name="Lichay M."/>
            <person name="Mullins K.E."/>
            <person name="Ott S."/>
            <person name="Pappas-Brown V."/>
            <person name="Paris D.H."/>
            <person name="Patel P."/>
            <person name="Richards A.L."/>
            <person name="Sadzewicz L."/>
            <person name="Sears K."/>
            <person name="Seidman D."/>
            <person name="Sengamalay N."/>
            <person name="Stenos J."/>
            <person name="Tallon L.J."/>
            <person name="Vincent G."/>
            <person name="Fraser C.M."/>
            <person name="Munderloh U."/>
            <person name="Dunning-Hotopp J.C."/>
        </authorList>
    </citation>
    <scope>NUCLEOTIDE SEQUENCE [LARGE SCALE GENOMIC DNA]</scope>
    <source>
        <strain evidence="8 9">Pedreira</strain>
    </source>
</reference>
<feature type="domain" description="RmlD-like substrate binding" evidence="7">
    <location>
        <begin position="1"/>
        <end position="281"/>
    </location>
</feature>
<protein>
    <recommendedName>
        <fullName evidence="4 6">dTDP-4-dehydrorhamnose reductase</fullName>
        <ecNumber evidence="3 6">1.1.1.133</ecNumber>
    </recommendedName>
</protein>
<evidence type="ECO:0000256" key="5">
    <source>
        <dbReference type="ARBA" id="ARBA00048200"/>
    </source>
</evidence>
<evidence type="ECO:0000256" key="3">
    <source>
        <dbReference type="ARBA" id="ARBA00012929"/>
    </source>
</evidence>
<dbReference type="InterPro" id="IPR029903">
    <property type="entry name" value="RmlD-like-bd"/>
</dbReference>
<sequence length="285" mass="32088">MKILILGVTGMLGNSMFRFLSQDSKFDVCATARNNFARSYFSKDLSDKLITNVDVENHDSLVEVFINKTKPEIVINCIGLVKQLADANDPLKALPINSLLPHRLANLCKLANSRLIHISTDCVFSGKKGNYKESDFPDCYDLYGRSKFLGEVDYPHAITLRTSIIGHELAGNRSLINWFLSAEGQVKGFEKAIYSGFPTVELARIIRDFVLPNKELHGLYHVASKPINKLELLKLVAAIYDKKIDIIPSDELVIDRSMDSTRFNEATGYNPPEWPELVKRMCEFG</sequence>
<dbReference type="GO" id="GO:0008831">
    <property type="term" value="F:dTDP-4-dehydrorhamnose reductase activity"/>
    <property type="evidence" value="ECO:0007669"/>
    <property type="project" value="UniProtKB-EC"/>
</dbReference>
<dbReference type="SUPFAM" id="SSF51735">
    <property type="entry name" value="NAD(P)-binding Rossmann-fold domains"/>
    <property type="match status" value="1"/>
</dbReference>
<dbReference type="PATRIC" id="fig|1359196.3.peg.282"/>